<dbReference type="InterPro" id="IPR023214">
    <property type="entry name" value="HAD_sf"/>
</dbReference>
<evidence type="ECO:0000313" key="1">
    <source>
        <dbReference type="EMBL" id="MCR8873834.1"/>
    </source>
</evidence>
<proteinExistence type="predicted"/>
<sequence>MTTGKNYRYLFFDLDGTLMKSGEGIERCAQHALRHFGINVENLEDLRPFVGPPLEDSFRNFYHLTSEQVHEATRIYGERYARLGAYEAEPYEGVFNFLQKMKDAGKVLVLATSKKIIMAQRVTEHFKLAPYFDYIGARDEAGTLHTKADVIRNIIQTLGIENIQEIVMIGDRKFDIIGANEVGLDSIGVLYGYGDAEELTEAGATYLAADYQELETLLLKN</sequence>
<organism evidence="1 2">
    <name type="scientific">Phocaeicola barnesiae</name>
    <dbReference type="NCBI Taxonomy" id="376804"/>
    <lineage>
        <taxon>Bacteria</taxon>
        <taxon>Pseudomonadati</taxon>
        <taxon>Bacteroidota</taxon>
        <taxon>Bacteroidia</taxon>
        <taxon>Bacteroidales</taxon>
        <taxon>Bacteroidaceae</taxon>
        <taxon>Phocaeicola</taxon>
    </lineage>
</organism>
<dbReference type="GO" id="GO:0004713">
    <property type="term" value="F:protein tyrosine kinase activity"/>
    <property type="evidence" value="ECO:0007669"/>
    <property type="project" value="TreeGrafter"/>
</dbReference>
<dbReference type="SUPFAM" id="SSF56784">
    <property type="entry name" value="HAD-like"/>
    <property type="match status" value="1"/>
</dbReference>
<name>A0AAW5N902_9BACT</name>
<dbReference type="Gene3D" id="1.10.150.240">
    <property type="entry name" value="Putative phosphatase, domain 2"/>
    <property type="match status" value="1"/>
</dbReference>
<accession>A0AAW5N902</accession>
<reference evidence="1 2" key="1">
    <citation type="submission" date="2022-08" db="EMBL/GenBank/DDBJ databases">
        <authorList>
            <person name="Zeman M."/>
            <person name="Kubasova T."/>
        </authorList>
    </citation>
    <scope>NUCLEOTIDE SEQUENCE [LARGE SCALE GENOMIC DNA]</scope>
    <source>
        <strain evidence="1 2">ET62</strain>
    </source>
</reference>
<dbReference type="PANTHER" id="PTHR43434">
    <property type="entry name" value="PHOSPHOGLYCOLATE PHOSPHATASE"/>
    <property type="match status" value="1"/>
</dbReference>
<dbReference type="GO" id="GO:0016787">
    <property type="term" value="F:hydrolase activity"/>
    <property type="evidence" value="ECO:0007669"/>
    <property type="project" value="UniProtKB-KW"/>
</dbReference>
<dbReference type="InterPro" id="IPR050155">
    <property type="entry name" value="HAD-like_hydrolase_sf"/>
</dbReference>
<keyword evidence="1" id="KW-0378">Hydrolase</keyword>
<dbReference type="InterPro" id="IPR023198">
    <property type="entry name" value="PGP-like_dom2"/>
</dbReference>
<dbReference type="Proteomes" id="UP001204579">
    <property type="component" value="Unassembled WGS sequence"/>
</dbReference>
<dbReference type="AlphaFoldDB" id="A0AAW5N902"/>
<dbReference type="EMBL" id="JANRHJ010000007">
    <property type="protein sequence ID" value="MCR8873834.1"/>
    <property type="molecule type" value="Genomic_DNA"/>
</dbReference>
<gene>
    <name evidence="1" type="ORF">NW209_07390</name>
</gene>
<dbReference type="GO" id="GO:0005829">
    <property type="term" value="C:cytosol"/>
    <property type="evidence" value="ECO:0007669"/>
    <property type="project" value="TreeGrafter"/>
</dbReference>
<keyword evidence="2" id="KW-1185">Reference proteome</keyword>
<protein>
    <submittedName>
        <fullName evidence="1">HAD hydrolase-like protein</fullName>
    </submittedName>
</protein>
<comment type="caution">
    <text evidence="1">The sequence shown here is derived from an EMBL/GenBank/DDBJ whole genome shotgun (WGS) entry which is preliminary data.</text>
</comment>
<dbReference type="InterPro" id="IPR041492">
    <property type="entry name" value="HAD_2"/>
</dbReference>
<dbReference type="RefSeq" id="WP_258335684.1">
    <property type="nucleotide sequence ID" value="NZ_DEQE01000044.1"/>
</dbReference>
<dbReference type="Pfam" id="PF13419">
    <property type="entry name" value="HAD_2"/>
    <property type="match status" value="1"/>
</dbReference>
<evidence type="ECO:0000313" key="2">
    <source>
        <dbReference type="Proteomes" id="UP001204579"/>
    </source>
</evidence>
<dbReference type="PANTHER" id="PTHR43434:SF20">
    <property type="entry name" value="5'-NUCLEOTIDASE"/>
    <property type="match status" value="1"/>
</dbReference>
<dbReference type="Gene3D" id="3.40.50.1000">
    <property type="entry name" value="HAD superfamily/HAD-like"/>
    <property type="match status" value="1"/>
</dbReference>
<dbReference type="InterPro" id="IPR036412">
    <property type="entry name" value="HAD-like_sf"/>
</dbReference>